<dbReference type="PANTHER" id="PTHR30576:SF20">
    <property type="entry name" value="QUINOVOSAMINEPHOSPHOTRANSFERAE-RELATED"/>
    <property type="match status" value="1"/>
</dbReference>
<keyword evidence="5" id="KW-1185">Reference proteome</keyword>
<dbReference type="STRING" id="935223.SAMN04488131_103102"/>
<evidence type="ECO:0000256" key="2">
    <source>
        <dbReference type="SAM" id="Phobius"/>
    </source>
</evidence>
<proteinExistence type="inferred from homology"/>
<name>A0A1I2CKU9_9FLAO</name>
<dbReference type="GO" id="GO:0016780">
    <property type="term" value="F:phosphotransferase activity, for other substituted phosphate groups"/>
    <property type="evidence" value="ECO:0007669"/>
    <property type="project" value="TreeGrafter"/>
</dbReference>
<keyword evidence="2" id="KW-0472">Membrane</keyword>
<feature type="transmembrane region" description="Helical" evidence="2">
    <location>
        <begin position="7"/>
        <end position="29"/>
    </location>
</feature>
<dbReference type="AlphaFoldDB" id="A0A1I2CKU9"/>
<keyword evidence="2" id="KW-1133">Transmembrane helix</keyword>
<comment type="similarity">
    <text evidence="1">Belongs to the bacterial sugar transferase family.</text>
</comment>
<keyword evidence="4" id="KW-0808">Transferase</keyword>
<dbReference type="Proteomes" id="UP000198596">
    <property type="component" value="Unassembled WGS sequence"/>
</dbReference>
<dbReference type="InterPro" id="IPR003362">
    <property type="entry name" value="Bact_transf"/>
</dbReference>
<organism evidence="4 5">
    <name type="scientific">Flavobacterium xueshanense</name>
    <dbReference type="NCBI Taxonomy" id="935223"/>
    <lineage>
        <taxon>Bacteria</taxon>
        <taxon>Pseudomonadati</taxon>
        <taxon>Bacteroidota</taxon>
        <taxon>Flavobacteriia</taxon>
        <taxon>Flavobacteriales</taxon>
        <taxon>Flavobacteriaceae</taxon>
        <taxon>Flavobacterium</taxon>
    </lineage>
</organism>
<protein>
    <submittedName>
        <fullName evidence="4">Sugar transferase involved in LPS biosynthesis (Colanic, teichoic acid)</fullName>
    </submittedName>
</protein>
<accession>A0A1I2CKU9</accession>
<dbReference type="RefSeq" id="WP_091203616.1">
    <property type="nucleotide sequence ID" value="NZ_FONQ01000003.1"/>
</dbReference>
<reference evidence="5" key="1">
    <citation type="submission" date="2016-10" db="EMBL/GenBank/DDBJ databases">
        <authorList>
            <person name="Varghese N."/>
            <person name="Submissions S."/>
        </authorList>
    </citation>
    <scope>NUCLEOTIDE SEQUENCE [LARGE SCALE GENOMIC DNA]</scope>
    <source>
        <strain evidence="5">CGMCC 1.9227</strain>
    </source>
</reference>
<evidence type="ECO:0000313" key="5">
    <source>
        <dbReference type="Proteomes" id="UP000198596"/>
    </source>
</evidence>
<evidence type="ECO:0000256" key="1">
    <source>
        <dbReference type="ARBA" id="ARBA00006464"/>
    </source>
</evidence>
<dbReference type="EMBL" id="FONQ01000003">
    <property type="protein sequence ID" value="SFE68936.1"/>
    <property type="molecule type" value="Genomic_DNA"/>
</dbReference>
<evidence type="ECO:0000313" key="4">
    <source>
        <dbReference type="EMBL" id="SFE68936.1"/>
    </source>
</evidence>
<dbReference type="Pfam" id="PF02397">
    <property type="entry name" value="Bac_transf"/>
    <property type="match status" value="1"/>
</dbReference>
<sequence>MIKRFFDLLFAIVGLCFMGWVIILVWFVVVIDTKSNGFFFQKRIGQFGKPFYIIKLKSVREYDNDVKKISLFGNFIRKIKIDEWPQLINILIGNMSMVGPRPDIPGYYDQLQGESRKILELKPGLTSAASLKYFNEEQLLAQQQDPLTYNDTVIFPDKVKMNLEYFYCNNLFIDIKIIIKTILR</sequence>
<dbReference type="OrthoDB" id="9808602at2"/>
<evidence type="ECO:0000259" key="3">
    <source>
        <dbReference type="Pfam" id="PF02397"/>
    </source>
</evidence>
<feature type="domain" description="Bacterial sugar transferase" evidence="3">
    <location>
        <begin position="3"/>
        <end position="183"/>
    </location>
</feature>
<keyword evidence="2" id="KW-0812">Transmembrane</keyword>
<gene>
    <name evidence="4" type="ORF">SAMN04488131_103102</name>
</gene>
<dbReference type="PANTHER" id="PTHR30576">
    <property type="entry name" value="COLANIC BIOSYNTHESIS UDP-GLUCOSE LIPID CARRIER TRANSFERASE"/>
    <property type="match status" value="1"/>
</dbReference>